<evidence type="ECO:0000256" key="1">
    <source>
        <dbReference type="SAM" id="Phobius"/>
    </source>
</evidence>
<sequence>MKVGAAVMAVLCLTASAIDRGGTGAGHARHASKPGPSLVPGFQPSLSVSSLRTATTTHMSVRSNLKMSAAPAVAPPTEAQPRKMLRLRVKEDEEEAGRDDAQAETEAATTVQLTRDPGTATMVLRGILTPTGKTTVIGNANQAPRSGGSGLQAATLEMRSVMLMLALVLLLAMVMLITRTRRWNGCL</sequence>
<evidence type="ECO:0000256" key="2">
    <source>
        <dbReference type="SAM" id="SignalP"/>
    </source>
</evidence>
<dbReference type="EMBL" id="HBGB01036921">
    <property type="protein sequence ID" value="CAD9066709.1"/>
    <property type="molecule type" value="Transcribed_RNA"/>
</dbReference>
<reference evidence="3" key="1">
    <citation type="submission" date="2021-01" db="EMBL/GenBank/DDBJ databases">
        <authorList>
            <person name="Corre E."/>
            <person name="Pelletier E."/>
            <person name="Niang G."/>
            <person name="Scheremetjew M."/>
            <person name="Finn R."/>
            <person name="Kale V."/>
            <person name="Holt S."/>
            <person name="Cochrane G."/>
            <person name="Meng A."/>
            <person name="Brown T."/>
            <person name="Cohen L."/>
        </authorList>
    </citation>
    <scope>NUCLEOTIDE SEQUENCE</scope>
    <source>
        <strain evidence="3">CCMP3346</strain>
    </source>
</reference>
<keyword evidence="1" id="KW-1133">Transmembrane helix</keyword>
<accession>A0A7S1PAM6</accession>
<organism evidence="3">
    <name type="scientific">Vitrella brassicaformis</name>
    <dbReference type="NCBI Taxonomy" id="1169539"/>
    <lineage>
        <taxon>Eukaryota</taxon>
        <taxon>Sar</taxon>
        <taxon>Alveolata</taxon>
        <taxon>Colpodellida</taxon>
        <taxon>Vitrellaceae</taxon>
        <taxon>Vitrella</taxon>
    </lineage>
</organism>
<dbReference type="AlphaFoldDB" id="A0A7S1PAM6"/>
<evidence type="ECO:0000313" key="3">
    <source>
        <dbReference type="EMBL" id="CAD9066709.1"/>
    </source>
</evidence>
<feature type="signal peptide" evidence="2">
    <location>
        <begin position="1"/>
        <end position="17"/>
    </location>
</feature>
<keyword evidence="1" id="KW-0472">Membrane</keyword>
<keyword evidence="2" id="KW-0732">Signal</keyword>
<name>A0A7S1PAM6_9ALVE</name>
<gene>
    <name evidence="3" type="ORF">VBRA1451_LOCUS21782</name>
</gene>
<proteinExistence type="predicted"/>
<feature type="transmembrane region" description="Helical" evidence="1">
    <location>
        <begin position="161"/>
        <end position="178"/>
    </location>
</feature>
<keyword evidence="1" id="KW-0812">Transmembrane</keyword>
<protein>
    <submittedName>
        <fullName evidence="3">Uncharacterized protein</fullName>
    </submittedName>
</protein>
<feature type="chain" id="PRO_5030532407" evidence="2">
    <location>
        <begin position="18"/>
        <end position="187"/>
    </location>
</feature>